<feature type="region of interest" description="Disordered" evidence="1">
    <location>
        <begin position="21"/>
        <end position="60"/>
    </location>
</feature>
<accession>A0A2K0TZQ3</accession>
<comment type="caution">
    <text evidence="2">The sequence shown here is derived from an EMBL/GenBank/DDBJ whole genome shotgun (WGS) entry which is preliminary data.</text>
</comment>
<evidence type="ECO:0000313" key="3">
    <source>
        <dbReference type="Proteomes" id="UP000236290"/>
    </source>
</evidence>
<reference evidence="2 3" key="1">
    <citation type="submission" date="2017-02" db="EMBL/GenBank/DDBJ databases">
        <title>Genomes of Trichoderma spp. with biocontrol activity.</title>
        <authorList>
            <person name="Gardiner D."/>
            <person name="Kazan K."/>
            <person name="Vos C."/>
            <person name="Harvey P."/>
        </authorList>
    </citation>
    <scope>NUCLEOTIDE SEQUENCE [LARGE SCALE GENOMIC DNA]</scope>
    <source>
        <strain evidence="2 3">Tr1</strain>
    </source>
</reference>
<organism evidence="2 3">
    <name type="scientific">Trichoderma harzianum</name>
    <name type="common">Hypocrea lixii</name>
    <dbReference type="NCBI Taxonomy" id="5544"/>
    <lineage>
        <taxon>Eukaryota</taxon>
        <taxon>Fungi</taxon>
        <taxon>Dikarya</taxon>
        <taxon>Ascomycota</taxon>
        <taxon>Pezizomycotina</taxon>
        <taxon>Sordariomycetes</taxon>
        <taxon>Hypocreomycetidae</taxon>
        <taxon>Hypocreales</taxon>
        <taxon>Hypocreaceae</taxon>
        <taxon>Trichoderma</taxon>
    </lineage>
</organism>
<sequence>MALNIEISSIVWENLARALGAGTQPAPSASTLDQDDKCGDLDLESEDINDDTDPKGAPIEKNSESWYKTISRYLAGANGTLSKTALLFLKKT</sequence>
<protein>
    <submittedName>
        <fullName evidence="2">Uncharacterized protein</fullName>
    </submittedName>
</protein>
<gene>
    <name evidence="2" type="ORF">THARTR1_08343</name>
</gene>
<dbReference type="AlphaFoldDB" id="A0A2K0TZQ3"/>
<dbReference type="EMBL" id="MTYI01000142">
    <property type="protein sequence ID" value="PNP51008.1"/>
    <property type="molecule type" value="Genomic_DNA"/>
</dbReference>
<name>A0A2K0TZQ3_TRIHA</name>
<feature type="compositionally biased region" description="Acidic residues" evidence="1">
    <location>
        <begin position="41"/>
        <end position="51"/>
    </location>
</feature>
<dbReference type="Proteomes" id="UP000236290">
    <property type="component" value="Unassembled WGS sequence"/>
</dbReference>
<proteinExistence type="predicted"/>
<evidence type="ECO:0000313" key="2">
    <source>
        <dbReference type="EMBL" id="PNP51008.1"/>
    </source>
</evidence>
<evidence type="ECO:0000256" key="1">
    <source>
        <dbReference type="SAM" id="MobiDB-lite"/>
    </source>
</evidence>